<accession>A0A835ZGF0</accession>
<protein>
    <submittedName>
        <fullName evidence="8">Putative GOT1-membrane protein required for ER to Golgi transport</fullName>
    </submittedName>
</protein>
<keyword evidence="9" id="KW-1185">Reference proteome</keyword>
<keyword evidence="5 7" id="KW-0472">Membrane</keyword>
<evidence type="ECO:0000313" key="8">
    <source>
        <dbReference type="EMBL" id="KAG5192421.1"/>
    </source>
</evidence>
<keyword evidence="4" id="KW-0333">Golgi apparatus</keyword>
<dbReference type="GO" id="GO:0005829">
    <property type="term" value="C:cytosol"/>
    <property type="evidence" value="ECO:0007669"/>
    <property type="project" value="GOC"/>
</dbReference>
<dbReference type="GO" id="GO:0042147">
    <property type="term" value="P:retrograde transport, endosome to Golgi"/>
    <property type="evidence" value="ECO:0007669"/>
    <property type="project" value="InterPro"/>
</dbReference>
<dbReference type="AlphaFoldDB" id="A0A835ZGF0"/>
<evidence type="ECO:0000313" key="9">
    <source>
        <dbReference type="Proteomes" id="UP000664859"/>
    </source>
</evidence>
<comment type="similarity">
    <text evidence="6">Belongs to the GOT1 family.</text>
</comment>
<dbReference type="GO" id="GO:0006888">
    <property type="term" value="P:endoplasmic reticulum to Golgi vesicle-mediated transport"/>
    <property type="evidence" value="ECO:0007669"/>
    <property type="project" value="InterPro"/>
</dbReference>
<evidence type="ECO:0000256" key="1">
    <source>
        <dbReference type="ARBA" id="ARBA00004653"/>
    </source>
</evidence>
<dbReference type="OrthoDB" id="204784at2759"/>
<feature type="transmembrane region" description="Helical" evidence="7">
    <location>
        <begin position="100"/>
        <end position="123"/>
    </location>
</feature>
<proteinExistence type="inferred from homology"/>
<organism evidence="8 9">
    <name type="scientific">Tribonema minus</name>
    <dbReference type="NCBI Taxonomy" id="303371"/>
    <lineage>
        <taxon>Eukaryota</taxon>
        <taxon>Sar</taxon>
        <taxon>Stramenopiles</taxon>
        <taxon>Ochrophyta</taxon>
        <taxon>PX clade</taxon>
        <taxon>Xanthophyceae</taxon>
        <taxon>Tribonematales</taxon>
        <taxon>Tribonemataceae</taxon>
        <taxon>Tribonema</taxon>
    </lineage>
</organism>
<evidence type="ECO:0000256" key="2">
    <source>
        <dbReference type="ARBA" id="ARBA00022692"/>
    </source>
</evidence>
<keyword evidence="2 7" id="KW-0812">Transmembrane</keyword>
<reference evidence="8" key="1">
    <citation type="submission" date="2021-02" db="EMBL/GenBank/DDBJ databases">
        <title>First Annotated Genome of the Yellow-green Alga Tribonema minus.</title>
        <authorList>
            <person name="Mahan K.M."/>
        </authorList>
    </citation>
    <scope>NUCLEOTIDE SEQUENCE</scope>
    <source>
        <strain evidence="8">UTEX B ZZ1240</strain>
    </source>
</reference>
<comment type="caution">
    <text evidence="8">The sequence shown here is derived from an EMBL/GenBank/DDBJ whole genome shotgun (WGS) entry which is preliminary data.</text>
</comment>
<feature type="transmembrane region" description="Helical" evidence="7">
    <location>
        <begin position="35"/>
        <end position="56"/>
    </location>
</feature>
<name>A0A835ZGF0_9STRA</name>
<gene>
    <name evidence="8" type="ORF">JKP88DRAFT_230092</name>
</gene>
<dbReference type="EMBL" id="JAFCMP010000006">
    <property type="protein sequence ID" value="KAG5192421.1"/>
    <property type="molecule type" value="Genomic_DNA"/>
</dbReference>
<evidence type="ECO:0000256" key="6">
    <source>
        <dbReference type="ARBA" id="ARBA00025799"/>
    </source>
</evidence>
<dbReference type="Proteomes" id="UP000664859">
    <property type="component" value="Unassembled WGS sequence"/>
</dbReference>
<evidence type="ECO:0000256" key="7">
    <source>
        <dbReference type="SAM" id="Phobius"/>
    </source>
</evidence>
<feature type="transmembrane region" description="Helical" evidence="7">
    <location>
        <begin position="68"/>
        <end position="94"/>
    </location>
</feature>
<sequence>MPLDDNKKMGTGLLILGFVFLFMGVILFFDANLLALGDVLFLTGITMTIGARRTFVFFFKRKQLRGNLFFFGGILLVLVRWAFVGMILQVLGFLNLFGPFIPIAVAAMRTLPVIGDILALPVISPLVDRIAGSQQNTDRRPPV</sequence>
<evidence type="ECO:0000256" key="4">
    <source>
        <dbReference type="ARBA" id="ARBA00023034"/>
    </source>
</evidence>
<dbReference type="GO" id="GO:0000139">
    <property type="term" value="C:Golgi membrane"/>
    <property type="evidence" value="ECO:0007669"/>
    <property type="project" value="UniProtKB-SubCell"/>
</dbReference>
<keyword evidence="3 7" id="KW-1133">Transmembrane helix</keyword>
<evidence type="ECO:0000256" key="5">
    <source>
        <dbReference type="ARBA" id="ARBA00023136"/>
    </source>
</evidence>
<evidence type="ECO:0000256" key="3">
    <source>
        <dbReference type="ARBA" id="ARBA00022989"/>
    </source>
</evidence>
<dbReference type="PANTHER" id="PTHR21493:SF9">
    <property type="entry name" value="GOLGI TRANSPORT PROTEIN 1-RELATED"/>
    <property type="match status" value="1"/>
</dbReference>
<dbReference type="PANTHER" id="PTHR21493">
    <property type="entry name" value="CGI-141-RELATED/LIPASE CONTAINING PROTEIN"/>
    <property type="match status" value="1"/>
</dbReference>
<comment type="subcellular location">
    <subcellularLocation>
        <location evidence="1">Golgi apparatus membrane</location>
        <topology evidence="1">Multi-pass membrane protein</topology>
    </subcellularLocation>
</comment>
<dbReference type="InterPro" id="IPR007305">
    <property type="entry name" value="Vesicle_transpt_Got1/SFT2"/>
</dbReference>
<dbReference type="InterPro" id="IPR045176">
    <property type="entry name" value="Got1"/>
</dbReference>
<dbReference type="Pfam" id="PF04178">
    <property type="entry name" value="Got1"/>
    <property type="match status" value="1"/>
</dbReference>
<feature type="transmembrane region" description="Helical" evidence="7">
    <location>
        <begin position="12"/>
        <end position="29"/>
    </location>
</feature>